<feature type="transmembrane region" description="Helical" evidence="5">
    <location>
        <begin position="148"/>
        <end position="165"/>
    </location>
</feature>
<reference evidence="7" key="1">
    <citation type="submission" date="2016-04" db="EMBL/GenBank/DDBJ databases">
        <authorList>
            <person name="Tabuchi Yagui T.R."/>
        </authorList>
    </citation>
    <scope>NUCLEOTIDE SEQUENCE [LARGE SCALE GENOMIC DNA]</scope>
    <source>
        <strain evidence="7">NIES-26</strain>
    </source>
</reference>
<comment type="subcellular location">
    <subcellularLocation>
        <location evidence="1">Membrane</location>
        <topology evidence="1">Multi-pass membrane protein</topology>
    </subcellularLocation>
</comment>
<keyword evidence="3 5" id="KW-1133">Transmembrane helix</keyword>
<evidence type="ECO:0000256" key="1">
    <source>
        <dbReference type="ARBA" id="ARBA00004141"/>
    </source>
</evidence>
<dbReference type="Proteomes" id="UP000252107">
    <property type="component" value="Unassembled WGS sequence"/>
</dbReference>
<feature type="domain" description="O-antigen ligase-related" evidence="6">
    <location>
        <begin position="204"/>
        <end position="354"/>
    </location>
</feature>
<evidence type="ECO:0000256" key="3">
    <source>
        <dbReference type="ARBA" id="ARBA00022989"/>
    </source>
</evidence>
<feature type="transmembrane region" description="Helical" evidence="5">
    <location>
        <begin position="92"/>
        <end position="110"/>
    </location>
</feature>
<dbReference type="EMBL" id="LXQD01000120">
    <property type="protein sequence ID" value="RCJ37354.1"/>
    <property type="molecule type" value="Genomic_DNA"/>
</dbReference>
<dbReference type="AlphaFoldDB" id="A0A367RNW6"/>
<dbReference type="Pfam" id="PF04932">
    <property type="entry name" value="Wzy_C"/>
    <property type="match status" value="1"/>
</dbReference>
<evidence type="ECO:0000256" key="5">
    <source>
        <dbReference type="SAM" id="Phobius"/>
    </source>
</evidence>
<accession>A0A367RNW6</accession>
<proteinExistence type="predicted"/>
<protein>
    <recommendedName>
        <fullName evidence="6">O-antigen ligase-related domain-containing protein</fullName>
    </recommendedName>
</protein>
<feature type="transmembrane region" description="Helical" evidence="5">
    <location>
        <begin position="243"/>
        <end position="263"/>
    </location>
</feature>
<dbReference type="PANTHER" id="PTHR37422:SF13">
    <property type="entry name" value="LIPOPOLYSACCHARIDE BIOSYNTHESIS PROTEIN PA4999-RELATED"/>
    <property type="match status" value="1"/>
</dbReference>
<dbReference type="GO" id="GO:0016020">
    <property type="term" value="C:membrane"/>
    <property type="evidence" value="ECO:0007669"/>
    <property type="project" value="UniProtKB-SubCell"/>
</dbReference>
<feature type="transmembrane region" description="Helical" evidence="5">
    <location>
        <begin position="339"/>
        <end position="358"/>
    </location>
</feature>
<evidence type="ECO:0000259" key="6">
    <source>
        <dbReference type="Pfam" id="PF04932"/>
    </source>
</evidence>
<gene>
    <name evidence="7" type="ORF">A6770_14590</name>
</gene>
<evidence type="ECO:0000313" key="7">
    <source>
        <dbReference type="EMBL" id="RCJ37354.1"/>
    </source>
</evidence>
<dbReference type="InterPro" id="IPR051533">
    <property type="entry name" value="WaaL-like"/>
</dbReference>
<feature type="transmembrane region" description="Helical" evidence="5">
    <location>
        <begin position="122"/>
        <end position="142"/>
    </location>
</feature>
<organism evidence="7 8">
    <name type="scientific">Nostoc minutum NIES-26</name>
    <dbReference type="NCBI Taxonomy" id="1844469"/>
    <lineage>
        <taxon>Bacteria</taxon>
        <taxon>Bacillati</taxon>
        <taxon>Cyanobacteriota</taxon>
        <taxon>Cyanophyceae</taxon>
        <taxon>Nostocales</taxon>
        <taxon>Nostocaceae</taxon>
        <taxon>Nostoc</taxon>
    </lineage>
</organism>
<feature type="transmembrane region" description="Helical" evidence="5">
    <location>
        <begin position="63"/>
        <end position="86"/>
    </location>
</feature>
<evidence type="ECO:0000313" key="8">
    <source>
        <dbReference type="Proteomes" id="UP000252107"/>
    </source>
</evidence>
<dbReference type="InterPro" id="IPR007016">
    <property type="entry name" value="O-antigen_ligase-rel_domated"/>
</dbReference>
<comment type="caution">
    <text evidence="7">The sequence shown here is derived from an EMBL/GenBank/DDBJ whole genome shotgun (WGS) entry which is preliminary data.</text>
</comment>
<keyword evidence="4 5" id="KW-0472">Membrane</keyword>
<evidence type="ECO:0000256" key="2">
    <source>
        <dbReference type="ARBA" id="ARBA00022692"/>
    </source>
</evidence>
<feature type="transmembrane region" description="Helical" evidence="5">
    <location>
        <begin position="203"/>
        <end position="231"/>
    </location>
</feature>
<evidence type="ECO:0000256" key="4">
    <source>
        <dbReference type="ARBA" id="ARBA00023136"/>
    </source>
</evidence>
<keyword evidence="8" id="KW-1185">Reference proteome</keyword>
<name>A0A367RNW6_9NOSO</name>
<feature type="transmembrane region" description="Helical" evidence="5">
    <location>
        <begin position="370"/>
        <end position="390"/>
    </location>
</feature>
<keyword evidence="2 5" id="KW-0812">Transmembrane</keyword>
<dbReference type="PANTHER" id="PTHR37422">
    <property type="entry name" value="TEICHURONIC ACID BIOSYNTHESIS PROTEIN TUAE"/>
    <property type="match status" value="1"/>
</dbReference>
<sequence>MIVNNEINDNHSNQSVSLWERFSKCLKLAPFPIFSLVVYMSLRSTQIFPDEGAIFINKLWHEAFLGWYDLLLIFSIGICFLSGLILIDKQDFLFILTLTFIISLSFFDALELGDRYIIDTLVYLFRFILVFYLAKGLVYRLGAQTSESVLIVLFIILVLSSIFVAQQQLGELNRIYAAGMTVASSSQVASIVCLIALMRKYKLIIVISIIYLFLTFSRTSVLVSLILFLIYSRKLSLAKKIKYYTIIAILTSIFVVILLNYGGDLYTSLIANRTNIDEISTLNSREFIWDNALKLLQSERIPILGIGFNATPSLIKSANIVFVDSYGQLQSPEHFHNIFIEYGFGLGIFSLFIFYYMFKRVWQTFKNNCYPAFFIFASFLICQSADFTFYQPKQVIIWSLMLGLAEGQWRVEHE</sequence>
<feature type="transmembrane region" description="Helical" evidence="5">
    <location>
        <begin position="177"/>
        <end position="197"/>
    </location>
</feature>